<evidence type="ECO:0000313" key="3">
    <source>
        <dbReference type="Proteomes" id="UP001180020"/>
    </source>
</evidence>
<comment type="caution">
    <text evidence="2">The sequence shown here is derived from an EMBL/GenBank/DDBJ whole genome shotgun (WGS) entry which is preliminary data.</text>
</comment>
<name>A0AAV9E9V5_ACOCL</name>
<dbReference type="Proteomes" id="UP001180020">
    <property type="component" value="Unassembled WGS sequence"/>
</dbReference>
<dbReference type="InterPro" id="IPR026960">
    <property type="entry name" value="RVT-Znf"/>
</dbReference>
<evidence type="ECO:0000313" key="2">
    <source>
        <dbReference type="EMBL" id="KAK1310295.1"/>
    </source>
</evidence>
<protein>
    <recommendedName>
        <fullName evidence="1">Reverse transcriptase zinc-binding domain-containing protein</fullName>
    </recommendedName>
</protein>
<accession>A0AAV9E9V5</accession>
<dbReference type="PANTHER" id="PTHR36617:SF15">
    <property type="entry name" value="REVERSE TRANSCRIPTASE ZINC-BINDING DOMAIN-CONTAINING PROTEIN"/>
    <property type="match status" value="1"/>
</dbReference>
<reference evidence="2" key="1">
    <citation type="journal article" date="2023" name="Nat. Commun.">
        <title>Diploid and tetraploid genomes of Acorus and the evolution of monocots.</title>
        <authorList>
            <person name="Ma L."/>
            <person name="Liu K.W."/>
            <person name="Li Z."/>
            <person name="Hsiao Y.Y."/>
            <person name="Qi Y."/>
            <person name="Fu T."/>
            <person name="Tang G.D."/>
            <person name="Zhang D."/>
            <person name="Sun W.H."/>
            <person name="Liu D.K."/>
            <person name="Li Y."/>
            <person name="Chen G.Z."/>
            <person name="Liu X.D."/>
            <person name="Liao X.Y."/>
            <person name="Jiang Y.T."/>
            <person name="Yu X."/>
            <person name="Hao Y."/>
            <person name="Huang J."/>
            <person name="Zhao X.W."/>
            <person name="Ke S."/>
            <person name="Chen Y.Y."/>
            <person name="Wu W.L."/>
            <person name="Hsu J.L."/>
            <person name="Lin Y.F."/>
            <person name="Huang M.D."/>
            <person name="Li C.Y."/>
            <person name="Huang L."/>
            <person name="Wang Z.W."/>
            <person name="Zhao X."/>
            <person name="Zhong W.Y."/>
            <person name="Peng D.H."/>
            <person name="Ahmad S."/>
            <person name="Lan S."/>
            <person name="Zhang J.S."/>
            <person name="Tsai W.C."/>
            <person name="Van de Peer Y."/>
            <person name="Liu Z.J."/>
        </authorList>
    </citation>
    <scope>NUCLEOTIDE SEQUENCE</scope>
    <source>
        <strain evidence="2">CP</strain>
    </source>
</reference>
<feature type="domain" description="Reverse transcriptase zinc-binding" evidence="1">
    <location>
        <begin position="138"/>
        <end position="225"/>
    </location>
</feature>
<evidence type="ECO:0000259" key="1">
    <source>
        <dbReference type="Pfam" id="PF13966"/>
    </source>
</evidence>
<sequence>MKRYGIPRGSHTPRLPRNASALIKGWFHNQEDLSRTLRWEVNDGRQTLFWKDRWCGDDELMTRFPTLFRIAEMQDCSVAECWDGTTAAGAWRIRLHRDIQPEERCQAEVLLGTLRTITLSESSSDQVRWQIDPARDYSARTGYRQPVHSAQTNALLIRKLTEIWRPQIPLKIKAFLWLAYQGRVLTKCYRAKWAQNSSTTCVLCSLGEESVDHLFCSCSVATMFWDTVSRVTSTTLHYQSLEELWQSASQLTNKKDRSVVAEVRRCFVPAGLWAIWKARNALIFRGQRFYFENLWDTFTGLVGDWGRTLGGAQRVEFMSDGLRVSV</sequence>
<keyword evidence="3" id="KW-1185">Reference proteome</keyword>
<dbReference type="PANTHER" id="PTHR36617">
    <property type="entry name" value="PROTEIN, PUTATIVE-RELATED"/>
    <property type="match status" value="1"/>
</dbReference>
<dbReference type="Pfam" id="PF13966">
    <property type="entry name" value="zf-RVT"/>
    <property type="match status" value="1"/>
</dbReference>
<organism evidence="2 3">
    <name type="scientific">Acorus calamus</name>
    <name type="common">Sweet flag</name>
    <dbReference type="NCBI Taxonomy" id="4465"/>
    <lineage>
        <taxon>Eukaryota</taxon>
        <taxon>Viridiplantae</taxon>
        <taxon>Streptophyta</taxon>
        <taxon>Embryophyta</taxon>
        <taxon>Tracheophyta</taxon>
        <taxon>Spermatophyta</taxon>
        <taxon>Magnoliopsida</taxon>
        <taxon>Liliopsida</taxon>
        <taxon>Acoraceae</taxon>
        <taxon>Acorus</taxon>
    </lineage>
</organism>
<reference evidence="2" key="2">
    <citation type="submission" date="2023-06" db="EMBL/GenBank/DDBJ databases">
        <authorList>
            <person name="Ma L."/>
            <person name="Liu K.-W."/>
            <person name="Li Z."/>
            <person name="Hsiao Y.-Y."/>
            <person name="Qi Y."/>
            <person name="Fu T."/>
            <person name="Tang G."/>
            <person name="Zhang D."/>
            <person name="Sun W.-H."/>
            <person name="Liu D.-K."/>
            <person name="Li Y."/>
            <person name="Chen G.-Z."/>
            <person name="Liu X.-D."/>
            <person name="Liao X.-Y."/>
            <person name="Jiang Y.-T."/>
            <person name="Yu X."/>
            <person name="Hao Y."/>
            <person name="Huang J."/>
            <person name="Zhao X.-W."/>
            <person name="Ke S."/>
            <person name="Chen Y.-Y."/>
            <person name="Wu W.-L."/>
            <person name="Hsu J.-L."/>
            <person name="Lin Y.-F."/>
            <person name="Huang M.-D."/>
            <person name="Li C.-Y."/>
            <person name="Huang L."/>
            <person name="Wang Z.-W."/>
            <person name="Zhao X."/>
            <person name="Zhong W.-Y."/>
            <person name="Peng D.-H."/>
            <person name="Ahmad S."/>
            <person name="Lan S."/>
            <person name="Zhang J.-S."/>
            <person name="Tsai W.-C."/>
            <person name="Van De Peer Y."/>
            <person name="Liu Z.-J."/>
        </authorList>
    </citation>
    <scope>NUCLEOTIDE SEQUENCE</scope>
    <source>
        <strain evidence="2">CP</strain>
        <tissue evidence="2">Leaves</tissue>
    </source>
</reference>
<gene>
    <name evidence="2" type="ORF">QJS10_CPA08g01000</name>
</gene>
<dbReference type="AlphaFoldDB" id="A0AAV9E9V5"/>
<proteinExistence type="predicted"/>
<dbReference type="EMBL" id="JAUJYO010000008">
    <property type="protein sequence ID" value="KAK1310295.1"/>
    <property type="molecule type" value="Genomic_DNA"/>
</dbReference>